<dbReference type="PROSITE" id="PS50234">
    <property type="entry name" value="VWFA"/>
    <property type="match status" value="1"/>
</dbReference>
<dbReference type="Proteomes" id="UP000238701">
    <property type="component" value="Unassembled WGS sequence"/>
</dbReference>
<evidence type="ECO:0000256" key="1">
    <source>
        <dbReference type="SAM" id="MobiDB-lite"/>
    </source>
</evidence>
<dbReference type="OrthoDB" id="113098at2"/>
<evidence type="ECO:0000313" key="3">
    <source>
        <dbReference type="EMBL" id="SPF49878.1"/>
    </source>
</evidence>
<dbReference type="InterPro" id="IPR036465">
    <property type="entry name" value="vWFA_dom_sf"/>
</dbReference>
<proteinExistence type="predicted"/>
<accession>A0A2U3LDB4</accession>
<dbReference type="InterPro" id="IPR002035">
    <property type="entry name" value="VWF_A"/>
</dbReference>
<sequence length="430" mass="46327">MGAPIERAHALGDRGMANVHYIGAAAAMSLQDYDTMQRQLNMFLAEDPGNPLAPVARKNLDVLVKRKAQMAQSANAASVQQVSAAPNGPVQTFPNTERLKSELKGVQGEPWMGACATCSAPSEPSPSDPAATSERASISPGPVSGGNLFTIHQVVDETALFFSVSNHGQMINDLAVSDIQILDDNKPPNRILQFLPQSKLPLRLALLIDTSGSVEGRFSFEKHAAEKFLEKVLNGDSDLAFVAGFSTEVSVTQDFTADPAALGRGVEKLTNGGGTSLFDAVSFACWKLAAYPEDGRVAKVLVILTDGEDNSSHRSLRQSVEEAEAKDVTVYTVSTSESIRAETDADRVLQVLAERSGGEALFPGDLFALHAHLSKLRDLIRSRYLIAYKPADFAPNGKYRTVNIAAEKDGKHLQVHLRKGYYARHAQAQN</sequence>
<dbReference type="NCBIfam" id="TIGR03436">
    <property type="entry name" value="acidobact_VWFA"/>
    <property type="match status" value="1"/>
</dbReference>
<feature type="region of interest" description="Disordered" evidence="1">
    <location>
        <begin position="117"/>
        <end position="139"/>
    </location>
</feature>
<evidence type="ECO:0000259" key="2">
    <source>
        <dbReference type="PROSITE" id="PS50234"/>
    </source>
</evidence>
<protein>
    <recommendedName>
        <fullName evidence="2">VWFA domain-containing protein</fullName>
    </recommendedName>
</protein>
<reference evidence="4" key="1">
    <citation type="submission" date="2018-02" db="EMBL/GenBank/DDBJ databases">
        <authorList>
            <person name="Hausmann B."/>
        </authorList>
    </citation>
    <scope>NUCLEOTIDE SEQUENCE [LARGE SCALE GENOMIC DNA]</scope>
    <source>
        <strain evidence="4">Peat soil MAG SbA1</strain>
    </source>
</reference>
<dbReference type="SMART" id="SM00327">
    <property type="entry name" value="VWA"/>
    <property type="match status" value="1"/>
</dbReference>
<dbReference type="InterPro" id="IPR017802">
    <property type="entry name" value="VWFA-rel_acidobac-type"/>
</dbReference>
<evidence type="ECO:0000313" key="4">
    <source>
        <dbReference type="Proteomes" id="UP000238701"/>
    </source>
</evidence>
<dbReference type="AlphaFoldDB" id="A0A2U3LDB4"/>
<dbReference type="CDD" id="cd00198">
    <property type="entry name" value="vWFA"/>
    <property type="match status" value="1"/>
</dbReference>
<organism evidence="3 4">
    <name type="scientific">Candidatus Sulfotelmatobacter kueseliae</name>
    <dbReference type="NCBI Taxonomy" id="2042962"/>
    <lineage>
        <taxon>Bacteria</taxon>
        <taxon>Pseudomonadati</taxon>
        <taxon>Acidobacteriota</taxon>
        <taxon>Terriglobia</taxon>
        <taxon>Terriglobales</taxon>
        <taxon>Candidatus Korobacteraceae</taxon>
        <taxon>Candidatus Sulfotelmatobacter</taxon>
    </lineage>
</organism>
<dbReference type="Gene3D" id="3.40.50.410">
    <property type="entry name" value="von Willebrand factor, type A domain"/>
    <property type="match status" value="1"/>
</dbReference>
<dbReference type="Pfam" id="PF00092">
    <property type="entry name" value="VWA"/>
    <property type="match status" value="1"/>
</dbReference>
<gene>
    <name evidence="3" type="ORF">SBA1_950026</name>
</gene>
<dbReference type="EMBL" id="OMOD01000194">
    <property type="protein sequence ID" value="SPF49878.1"/>
    <property type="molecule type" value="Genomic_DNA"/>
</dbReference>
<dbReference type="SUPFAM" id="SSF53300">
    <property type="entry name" value="vWA-like"/>
    <property type="match status" value="1"/>
</dbReference>
<feature type="domain" description="VWFA" evidence="2">
    <location>
        <begin position="203"/>
        <end position="380"/>
    </location>
</feature>
<name>A0A2U3LDB4_9BACT</name>